<dbReference type="RefSeq" id="WP_012598779.1">
    <property type="nucleotide sequence ID" value="NC_011729.1"/>
</dbReference>
<reference evidence="2" key="1">
    <citation type="journal article" date="2011" name="MBio">
        <title>Novel metabolic attributes of the genus Cyanothece, comprising a group of unicellular nitrogen-fixing Cyanobacteria.</title>
        <authorList>
            <person name="Bandyopadhyay A."/>
            <person name="Elvitigala T."/>
            <person name="Welsh E."/>
            <person name="Stockel J."/>
            <person name="Liberton M."/>
            <person name="Min H."/>
            <person name="Sherman L.A."/>
            <person name="Pakrasi H.B."/>
        </authorList>
    </citation>
    <scope>NUCLEOTIDE SEQUENCE [LARGE SCALE GENOMIC DNA]</scope>
    <source>
        <strain evidence="2">PCC 7424</strain>
    </source>
</reference>
<organism evidence="1 2">
    <name type="scientific">Gloeothece citriformis (strain PCC 7424)</name>
    <name type="common">Cyanothece sp. (strain PCC 7424)</name>
    <dbReference type="NCBI Taxonomy" id="65393"/>
    <lineage>
        <taxon>Bacteria</taxon>
        <taxon>Bacillati</taxon>
        <taxon>Cyanobacteriota</taxon>
        <taxon>Cyanophyceae</taxon>
        <taxon>Oscillatoriophycideae</taxon>
        <taxon>Chroococcales</taxon>
        <taxon>Aphanothecaceae</taxon>
        <taxon>Gloeothece</taxon>
        <taxon>Gloeothece citriformis</taxon>
    </lineage>
</organism>
<name>B7K873_GLOC7</name>
<dbReference type="OrthoDB" id="428092at2"/>
<keyword evidence="2" id="KW-1185">Reference proteome</keyword>
<protein>
    <submittedName>
        <fullName evidence="1">Uncharacterized protein</fullName>
    </submittedName>
</protein>
<evidence type="ECO:0000313" key="2">
    <source>
        <dbReference type="Proteomes" id="UP000002384"/>
    </source>
</evidence>
<sequence length="63" mass="7779">MNIFDLKCYGKTYEDPNYWRDINCKTSQKRKRDWDDCRYLTDRFYDELSKRGYLSRKSHGKGI</sequence>
<proteinExistence type="predicted"/>
<dbReference type="AlphaFoldDB" id="B7K873"/>
<dbReference type="KEGG" id="cyc:PCC7424_1389"/>
<dbReference type="HOGENOM" id="CLU_2896568_0_0_3"/>
<gene>
    <name evidence="1" type="ordered locus">PCC7424_1389</name>
</gene>
<dbReference type="EMBL" id="CP001291">
    <property type="protein sequence ID" value="ACK69833.1"/>
    <property type="molecule type" value="Genomic_DNA"/>
</dbReference>
<evidence type="ECO:0000313" key="1">
    <source>
        <dbReference type="EMBL" id="ACK69833.1"/>
    </source>
</evidence>
<dbReference type="Proteomes" id="UP000002384">
    <property type="component" value="Chromosome"/>
</dbReference>
<accession>B7K873</accession>